<sequence>MIQDNICLNCYIINYKEVVPVSLKKAHYTWLDKAPHITAAILYIVITLLAAAPAYSKEGAMNRLANESSPYLLKHATNPVDWYPWGDEAFLKAKKEDKPIFLSIGYSTCHWCNVMEEESFSDPEVAALMNEVFVSIKVDREERPDIDSVYMSASILITGTGGWPLTILMTPDKKPFFAATYIPKHARFGRTGMMDFIPRVKEVWQTRREEVLRSSETIVSAMAGAQESSASADGGGEELGLADLASTYEELNGRFDKKYGGFGQAPKFPTPHTLMFLLRYHKRTGDKQALRMVETTLRRMRAGGIYDHLGYGFHRYSTDRMWLVPHFEKMLYDQAMLAMAYTEGYLATGKEVYSDTAKEIFAYVLRDMTSPEGGFYSAEDADSEGEEGKFYIWKENEIRDVLTKDEAELALNIFNIKSGGNYVDQSQGQQGATTGENILHLEGSSGPYNKDKKMEKIRKKLLAYREKRVRPFKDDKVLADWNGLMIAALAKGARALGDDRYSDAARNSADFLLQNMRLADGSLAHRWRGGSAGINAGAEDYAYLIWGLVELREATFDLKYLEAAVELSKVFLEEFWDDGGGGFFLTPDSGEKLITRPKEVYDGAVPSYNSVAMLAFLKLSRLTGNPALEERALKTATAFSGEVRRAYSAHSMLMSALDFGLGPSHEVVIVGKRGARDTEAMIKAARKKFVPNKVVLFVDADDPARVRQVAKFT</sequence>
<dbReference type="InterPro" id="IPR004879">
    <property type="entry name" value="Ssp411-like_TRX"/>
</dbReference>
<keyword evidence="2" id="KW-0472">Membrane</keyword>
<dbReference type="InterPro" id="IPR036249">
    <property type="entry name" value="Thioredoxin-like_sf"/>
</dbReference>
<keyword evidence="2" id="KW-1133">Transmembrane helix</keyword>
<feature type="domain" description="Spermatogenesis-associated protein 20-like TRX" evidence="3">
    <location>
        <begin position="61"/>
        <end position="222"/>
    </location>
</feature>
<dbReference type="PIRSF" id="PIRSF006402">
    <property type="entry name" value="UCP006402_thioredoxin"/>
    <property type="match status" value="1"/>
</dbReference>
<dbReference type="SUPFAM" id="SSF48208">
    <property type="entry name" value="Six-hairpin glycosidases"/>
    <property type="match status" value="1"/>
</dbReference>
<feature type="transmembrane region" description="Helical" evidence="2">
    <location>
        <begin position="37"/>
        <end position="55"/>
    </location>
</feature>
<feature type="compositionally biased region" description="Polar residues" evidence="1">
    <location>
        <begin position="425"/>
        <end position="436"/>
    </location>
</feature>
<dbReference type="InterPro" id="IPR008928">
    <property type="entry name" value="6-hairpin_glycosidase_sf"/>
</dbReference>
<dbReference type="SUPFAM" id="SSF52833">
    <property type="entry name" value="Thioredoxin-like"/>
    <property type="match status" value="1"/>
</dbReference>
<keyword evidence="2" id="KW-0812">Transmembrane</keyword>
<evidence type="ECO:0000259" key="3">
    <source>
        <dbReference type="Pfam" id="PF03190"/>
    </source>
</evidence>
<dbReference type="InterPro" id="IPR012341">
    <property type="entry name" value="6hp_glycosidase-like_sf"/>
</dbReference>
<evidence type="ECO:0000313" key="4">
    <source>
        <dbReference type="EMBL" id="KKL83075.1"/>
    </source>
</evidence>
<feature type="region of interest" description="Disordered" evidence="1">
    <location>
        <begin position="425"/>
        <end position="445"/>
    </location>
</feature>
<dbReference type="AlphaFoldDB" id="A0A0F9HMZ6"/>
<evidence type="ECO:0000256" key="1">
    <source>
        <dbReference type="SAM" id="MobiDB-lite"/>
    </source>
</evidence>
<proteinExistence type="predicted"/>
<name>A0A0F9HMZ6_9ZZZZ</name>
<dbReference type="Pfam" id="PF03190">
    <property type="entry name" value="Thioredox_DsbH"/>
    <property type="match status" value="1"/>
</dbReference>
<dbReference type="EMBL" id="LAZR01022089">
    <property type="protein sequence ID" value="KKL83075.1"/>
    <property type="molecule type" value="Genomic_DNA"/>
</dbReference>
<dbReference type="Gene3D" id="3.40.30.10">
    <property type="entry name" value="Glutaredoxin"/>
    <property type="match status" value="1"/>
</dbReference>
<reference evidence="4" key="1">
    <citation type="journal article" date="2015" name="Nature">
        <title>Complex archaea that bridge the gap between prokaryotes and eukaryotes.</title>
        <authorList>
            <person name="Spang A."/>
            <person name="Saw J.H."/>
            <person name="Jorgensen S.L."/>
            <person name="Zaremba-Niedzwiedzka K."/>
            <person name="Martijn J."/>
            <person name="Lind A.E."/>
            <person name="van Eijk R."/>
            <person name="Schleper C."/>
            <person name="Guy L."/>
            <person name="Ettema T.J."/>
        </authorList>
    </citation>
    <scope>NUCLEOTIDE SEQUENCE</scope>
</reference>
<dbReference type="CDD" id="cd02955">
    <property type="entry name" value="SSP411"/>
    <property type="match status" value="1"/>
</dbReference>
<dbReference type="PANTHER" id="PTHR42899:SF1">
    <property type="entry name" value="SPERMATOGENESIS-ASSOCIATED PROTEIN 20"/>
    <property type="match status" value="1"/>
</dbReference>
<organism evidence="4">
    <name type="scientific">marine sediment metagenome</name>
    <dbReference type="NCBI Taxonomy" id="412755"/>
    <lineage>
        <taxon>unclassified sequences</taxon>
        <taxon>metagenomes</taxon>
        <taxon>ecological metagenomes</taxon>
    </lineage>
</organism>
<comment type="caution">
    <text evidence="4">The sequence shown here is derived from an EMBL/GenBank/DDBJ whole genome shotgun (WGS) entry which is preliminary data.</text>
</comment>
<dbReference type="GO" id="GO:0005975">
    <property type="term" value="P:carbohydrate metabolic process"/>
    <property type="evidence" value="ECO:0007669"/>
    <property type="project" value="InterPro"/>
</dbReference>
<dbReference type="PANTHER" id="PTHR42899">
    <property type="entry name" value="SPERMATOGENESIS-ASSOCIATED PROTEIN 20"/>
    <property type="match status" value="1"/>
</dbReference>
<dbReference type="Gene3D" id="1.50.10.10">
    <property type="match status" value="2"/>
</dbReference>
<feature type="non-terminal residue" evidence="4">
    <location>
        <position position="713"/>
    </location>
</feature>
<accession>A0A0F9HMZ6</accession>
<protein>
    <recommendedName>
        <fullName evidence="3">Spermatogenesis-associated protein 20-like TRX domain-containing protein</fullName>
    </recommendedName>
</protein>
<dbReference type="InterPro" id="IPR024705">
    <property type="entry name" value="Ssp411"/>
</dbReference>
<gene>
    <name evidence="4" type="ORF">LCGC14_1978390</name>
</gene>
<evidence type="ECO:0000256" key="2">
    <source>
        <dbReference type="SAM" id="Phobius"/>
    </source>
</evidence>